<dbReference type="GO" id="GO:0005524">
    <property type="term" value="F:ATP binding"/>
    <property type="evidence" value="ECO:0007669"/>
    <property type="project" value="UniProtKB-KW"/>
</dbReference>
<evidence type="ECO:0000313" key="7">
    <source>
        <dbReference type="EMBL" id="QBK31840.1"/>
    </source>
</evidence>
<evidence type="ECO:0000313" key="8">
    <source>
        <dbReference type="Proteomes" id="UP000293719"/>
    </source>
</evidence>
<comment type="subcellular location">
    <subcellularLocation>
        <location evidence="1">Cell inner membrane</location>
        <topology evidence="1">Peripheral membrane protein</topology>
    </subcellularLocation>
</comment>
<dbReference type="SMART" id="SM00382">
    <property type="entry name" value="AAA"/>
    <property type="match status" value="1"/>
</dbReference>
<dbReference type="Proteomes" id="UP000293719">
    <property type="component" value="Chromosome"/>
</dbReference>
<dbReference type="InterPro" id="IPR017871">
    <property type="entry name" value="ABC_transporter-like_CS"/>
</dbReference>
<dbReference type="PANTHER" id="PTHR43776:SF7">
    <property type="entry name" value="D,D-DIPEPTIDE TRANSPORT ATP-BINDING PROTEIN DDPF-RELATED"/>
    <property type="match status" value="1"/>
</dbReference>
<dbReference type="OrthoDB" id="9815712at2"/>
<dbReference type="GO" id="GO:0015833">
    <property type="term" value="P:peptide transport"/>
    <property type="evidence" value="ECO:0007669"/>
    <property type="project" value="InterPro"/>
</dbReference>
<dbReference type="PROSITE" id="PS00211">
    <property type="entry name" value="ABC_TRANSPORTER_1"/>
    <property type="match status" value="1"/>
</dbReference>
<dbReference type="InterPro" id="IPR013563">
    <property type="entry name" value="Oligopep_ABC_C"/>
</dbReference>
<evidence type="ECO:0000256" key="4">
    <source>
        <dbReference type="ARBA" id="ARBA00022741"/>
    </source>
</evidence>
<keyword evidence="5 7" id="KW-0067">ATP-binding</keyword>
<dbReference type="InterPro" id="IPR027417">
    <property type="entry name" value="P-loop_NTPase"/>
</dbReference>
<keyword evidence="3" id="KW-0813">Transport</keyword>
<dbReference type="PANTHER" id="PTHR43776">
    <property type="entry name" value="TRANSPORT ATP-BINDING PROTEIN"/>
    <property type="match status" value="1"/>
</dbReference>
<name>A0A4P6V5I4_9HYPH</name>
<dbReference type="AlphaFoldDB" id="A0A4P6V5I4"/>
<reference evidence="7 8" key="1">
    <citation type="journal article" date="2017" name="Int. J. Syst. Evol. Microbiol.">
        <title>Roseitalea porphyridii gen. nov., sp. nov., isolated from a red alga, and reclassification of Hoeflea suaedae Chung et al. 2013 as Pseudohoeflea suaedae gen. nov., comb. nov.</title>
        <authorList>
            <person name="Hyeon J.W."/>
            <person name="Jeong S.E."/>
            <person name="Baek K."/>
            <person name="Jeon C.O."/>
        </authorList>
    </citation>
    <scope>NUCLEOTIDE SEQUENCE [LARGE SCALE GENOMIC DNA]</scope>
    <source>
        <strain evidence="7 8">MA7-20</strain>
    </source>
</reference>
<evidence type="ECO:0000256" key="1">
    <source>
        <dbReference type="ARBA" id="ARBA00004417"/>
    </source>
</evidence>
<dbReference type="PROSITE" id="PS50893">
    <property type="entry name" value="ABC_TRANSPORTER_2"/>
    <property type="match status" value="1"/>
</dbReference>
<dbReference type="Pfam" id="PF00005">
    <property type="entry name" value="ABC_tran"/>
    <property type="match status" value="1"/>
</dbReference>
<sequence>MSKSQGDTAKPLLEVRELTKRFPVKSGFGRPVRQVHAVEKVSFSIAPGEVVGLVGESGSGKTTVGRTIMRLTEPTEGQILFDGTDIAHKGAREMLAFRRRIQMVFQDPFASLNPRARIGALIAEGMEIHRIGTARERAERVAELLDLVGLPSDAAGRYPHEFSGGQRQRVGIARALAVSPSLIVADEPVSALDVSVQAQVLNLLQDLKERLGLTILFIAHDLAVVEHFCDRVIVMYLGRIMEIAPRRRLYSSPQHPYTEALLSAAPVPDPDAKRDRIVLEGDVPSPIDPPSGCVLRTRCRYALPECARTVPALREVGPGHYKACIRDDILPDRTINGGEKNAS</sequence>
<protein>
    <submittedName>
        <fullName evidence="7">ABC transporter ATP-binding protein</fullName>
    </submittedName>
</protein>
<dbReference type="KEGG" id="rpod:E0E05_15255"/>
<evidence type="ECO:0000256" key="3">
    <source>
        <dbReference type="ARBA" id="ARBA00022448"/>
    </source>
</evidence>
<proteinExistence type="inferred from homology"/>
<dbReference type="NCBIfam" id="TIGR01727">
    <property type="entry name" value="oligo_HPY"/>
    <property type="match status" value="1"/>
</dbReference>
<keyword evidence="8" id="KW-1185">Reference proteome</keyword>
<dbReference type="FunFam" id="3.40.50.300:FF:000016">
    <property type="entry name" value="Oligopeptide ABC transporter ATP-binding component"/>
    <property type="match status" value="1"/>
</dbReference>
<dbReference type="Gene3D" id="3.40.50.300">
    <property type="entry name" value="P-loop containing nucleotide triphosphate hydrolases"/>
    <property type="match status" value="1"/>
</dbReference>
<dbReference type="CDD" id="cd03257">
    <property type="entry name" value="ABC_NikE_OppD_transporters"/>
    <property type="match status" value="1"/>
</dbReference>
<dbReference type="GO" id="GO:0016887">
    <property type="term" value="F:ATP hydrolysis activity"/>
    <property type="evidence" value="ECO:0007669"/>
    <property type="project" value="InterPro"/>
</dbReference>
<accession>A0A4P6V5I4</accession>
<dbReference type="GO" id="GO:0005886">
    <property type="term" value="C:plasma membrane"/>
    <property type="evidence" value="ECO:0007669"/>
    <property type="project" value="UniProtKB-SubCell"/>
</dbReference>
<dbReference type="InterPro" id="IPR003439">
    <property type="entry name" value="ABC_transporter-like_ATP-bd"/>
</dbReference>
<evidence type="ECO:0000256" key="2">
    <source>
        <dbReference type="ARBA" id="ARBA00005417"/>
    </source>
</evidence>
<comment type="similarity">
    <text evidence="2">Belongs to the ABC transporter superfamily.</text>
</comment>
<dbReference type="RefSeq" id="WP_131617489.1">
    <property type="nucleotide sequence ID" value="NZ_CP036532.1"/>
</dbReference>
<dbReference type="SUPFAM" id="SSF52540">
    <property type="entry name" value="P-loop containing nucleoside triphosphate hydrolases"/>
    <property type="match status" value="1"/>
</dbReference>
<dbReference type="InterPro" id="IPR003593">
    <property type="entry name" value="AAA+_ATPase"/>
</dbReference>
<evidence type="ECO:0000256" key="5">
    <source>
        <dbReference type="ARBA" id="ARBA00022840"/>
    </source>
</evidence>
<dbReference type="Pfam" id="PF08352">
    <property type="entry name" value="oligo_HPY"/>
    <property type="match status" value="1"/>
</dbReference>
<evidence type="ECO:0000259" key="6">
    <source>
        <dbReference type="PROSITE" id="PS50893"/>
    </source>
</evidence>
<dbReference type="GO" id="GO:0055085">
    <property type="term" value="P:transmembrane transport"/>
    <property type="evidence" value="ECO:0007669"/>
    <property type="project" value="UniProtKB-ARBA"/>
</dbReference>
<keyword evidence="4" id="KW-0547">Nucleotide-binding</keyword>
<gene>
    <name evidence="7" type="ORF">E0E05_15255</name>
</gene>
<dbReference type="EMBL" id="CP036532">
    <property type="protein sequence ID" value="QBK31840.1"/>
    <property type="molecule type" value="Genomic_DNA"/>
</dbReference>
<feature type="domain" description="ABC transporter" evidence="6">
    <location>
        <begin position="13"/>
        <end position="262"/>
    </location>
</feature>
<dbReference type="GeneID" id="90768664"/>
<organism evidence="7 8">
    <name type="scientific">Roseitalea porphyridii</name>
    <dbReference type="NCBI Taxonomy" id="1852022"/>
    <lineage>
        <taxon>Bacteria</taxon>
        <taxon>Pseudomonadati</taxon>
        <taxon>Pseudomonadota</taxon>
        <taxon>Alphaproteobacteria</taxon>
        <taxon>Hyphomicrobiales</taxon>
        <taxon>Ahrensiaceae</taxon>
        <taxon>Roseitalea</taxon>
    </lineage>
</organism>
<dbReference type="InterPro" id="IPR050319">
    <property type="entry name" value="ABC_transp_ATP-bind"/>
</dbReference>